<dbReference type="InterPro" id="IPR013783">
    <property type="entry name" value="Ig-like_fold"/>
</dbReference>
<comment type="caution">
    <text evidence="1">The sequence shown here is derived from an EMBL/GenBank/DDBJ whole genome shotgun (WGS) entry which is preliminary data.</text>
</comment>
<sequence length="85" mass="9045">VTLELPAKSAVIYSKTNDIQSVETPDLNIQLAQDWEGQTITDDIVITGTANANEKLNLVVDGNLKTAQAITVGADGQFSVTLSTR</sequence>
<name>A0A7Y0S239_VIBPH</name>
<proteinExistence type="predicted"/>
<dbReference type="Proteomes" id="UP000555836">
    <property type="component" value="Unassembled WGS sequence"/>
</dbReference>
<evidence type="ECO:0008006" key="3">
    <source>
        <dbReference type="Google" id="ProtNLM"/>
    </source>
</evidence>
<feature type="non-terminal residue" evidence="1">
    <location>
        <position position="1"/>
    </location>
</feature>
<feature type="non-terminal residue" evidence="1">
    <location>
        <position position="85"/>
    </location>
</feature>
<reference evidence="1 2" key="1">
    <citation type="submission" date="2020-04" db="EMBL/GenBank/DDBJ databases">
        <title>Whole-genome sequencing of Vibrio spp. from China reveals different genetic environments of blaCTX-M-14 among diverse lineages.</title>
        <authorList>
            <person name="Zheng Z."/>
            <person name="Ye L."/>
            <person name="Chen S."/>
        </authorList>
    </citation>
    <scope>NUCLEOTIDE SEQUENCE [LARGE SCALE GENOMIC DNA]</scope>
    <source>
        <strain evidence="1 2">Vb0574</strain>
    </source>
</reference>
<evidence type="ECO:0000313" key="2">
    <source>
        <dbReference type="Proteomes" id="UP000555836"/>
    </source>
</evidence>
<accession>A0A7Y0S239</accession>
<protein>
    <recommendedName>
        <fullName evidence="3">Bacterial Ig-like domain-containing protein</fullName>
    </recommendedName>
</protein>
<dbReference type="EMBL" id="JABCLD010000635">
    <property type="protein sequence ID" value="NMU24896.1"/>
    <property type="molecule type" value="Genomic_DNA"/>
</dbReference>
<organism evidence="1 2">
    <name type="scientific">Vibrio parahaemolyticus</name>
    <dbReference type="NCBI Taxonomy" id="670"/>
    <lineage>
        <taxon>Bacteria</taxon>
        <taxon>Pseudomonadati</taxon>
        <taxon>Pseudomonadota</taxon>
        <taxon>Gammaproteobacteria</taxon>
        <taxon>Vibrionales</taxon>
        <taxon>Vibrionaceae</taxon>
        <taxon>Vibrio</taxon>
    </lineage>
</organism>
<evidence type="ECO:0000313" key="1">
    <source>
        <dbReference type="EMBL" id="NMU24896.1"/>
    </source>
</evidence>
<dbReference type="AlphaFoldDB" id="A0A7Y0S239"/>
<gene>
    <name evidence="1" type="ORF">HKB21_04610</name>
</gene>
<dbReference type="Gene3D" id="2.60.40.10">
    <property type="entry name" value="Immunoglobulins"/>
    <property type="match status" value="1"/>
</dbReference>